<reference evidence="3" key="1">
    <citation type="submission" date="2015-08" db="EMBL/GenBank/DDBJ databases">
        <title>Genome sequencing project for genomic taxonomy and phylogenomics of Bacillus-like bacteria.</title>
        <authorList>
            <person name="Liu B."/>
            <person name="Wang J."/>
            <person name="Zhu Y."/>
            <person name="Liu G."/>
            <person name="Chen Q."/>
            <person name="Chen Z."/>
            <person name="Lan J."/>
            <person name="Che J."/>
            <person name="Ge C."/>
            <person name="Shi H."/>
            <person name="Pan Z."/>
            <person name="Liu X."/>
        </authorList>
    </citation>
    <scope>NUCLEOTIDE SEQUENCE [LARGE SCALE GENOMIC DNA]</scope>
    <source>
        <strain evidence="3">FJAT-4402</strain>
    </source>
</reference>
<keyword evidence="1" id="KW-1133">Transmembrane helix</keyword>
<sequence length="115" mass="13064">MRTSIPCPSCEEALTIEHFEDFSTPFTMKCPHCRAKLKETKMTPLLLLIAVIAIPLLVYLGIAVQSFLAGYFPIIEKVPTIFVFLAFCYPIYALYEAFNAVVIFNKGNLQLKKRQ</sequence>
<evidence type="ECO:0000313" key="3">
    <source>
        <dbReference type="Proteomes" id="UP000067625"/>
    </source>
</evidence>
<name>A0A0M3RAS2_9BACI</name>
<dbReference type="EMBL" id="CP012600">
    <property type="protein sequence ID" value="ALC83696.1"/>
    <property type="molecule type" value="Genomic_DNA"/>
</dbReference>
<keyword evidence="3" id="KW-1185">Reference proteome</keyword>
<evidence type="ECO:0000256" key="1">
    <source>
        <dbReference type="SAM" id="Phobius"/>
    </source>
</evidence>
<keyword evidence="1" id="KW-0812">Transmembrane</keyword>
<protein>
    <submittedName>
        <fullName evidence="2">Uncharacterized protein</fullName>
    </submittedName>
</protein>
<accession>A0A0M3RAS2</accession>
<evidence type="ECO:0000313" key="2">
    <source>
        <dbReference type="EMBL" id="ALC83696.1"/>
    </source>
</evidence>
<gene>
    <name evidence="2" type="ORF">AM592_20850</name>
</gene>
<dbReference type="RefSeq" id="WP_053605560.1">
    <property type="nucleotide sequence ID" value="NZ_CP012600.1"/>
</dbReference>
<dbReference type="AlphaFoldDB" id="A0A0M3RAS2"/>
<dbReference type="Proteomes" id="UP000067625">
    <property type="component" value="Chromosome"/>
</dbReference>
<organism evidence="2 3">
    <name type="scientific">Bacillus gobiensis</name>
    <dbReference type="NCBI Taxonomy" id="1441095"/>
    <lineage>
        <taxon>Bacteria</taxon>
        <taxon>Bacillati</taxon>
        <taxon>Bacillota</taxon>
        <taxon>Bacilli</taxon>
        <taxon>Bacillales</taxon>
        <taxon>Bacillaceae</taxon>
        <taxon>Bacillus</taxon>
    </lineage>
</organism>
<feature type="transmembrane region" description="Helical" evidence="1">
    <location>
        <begin position="45"/>
        <end position="69"/>
    </location>
</feature>
<dbReference type="OrthoDB" id="2454113at2"/>
<reference evidence="2 3" key="2">
    <citation type="journal article" date="2016" name="Int. J. Syst. Evol. Microbiol.">
        <title>Bacillus gobiensis sp. nov., isolated from a soil sample.</title>
        <authorList>
            <person name="Liu B."/>
            <person name="Liu G.H."/>
            <person name="Cetin S."/>
            <person name="Schumann P."/>
            <person name="Pan Z.Z."/>
            <person name="Chen Q.Q."/>
        </authorList>
    </citation>
    <scope>NUCLEOTIDE SEQUENCE [LARGE SCALE GENOMIC DNA]</scope>
    <source>
        <strain evidence="2 3">FJAT-4402</strain>
    </source>
</reference>
<proteinExistence type="predicted"/>
<dbReference type="PATRIC" id="fig|1441095.3.peg.4616"/>
<keyword evidence="1" id="KW-0472">Membrane</keyword>
<feature type="transmembrane region" description="Helical" evidence="1">
    <location>
        <begin position="81"/>
        <end position="104"/>
    </location>
</feature>